<name>B7QDM0_IXOSC</name>
<dbReference type="SUPFAM" id="SSF57667">
    <property type="entry name" value="beta-beta-alpha zinc fingers"/>
    <property type="match status" value="2"/>
</dbReference>
<dbReference type="HOGENOM" id="CLU_002678_42_11_1"/>
<dbReference type="PROSITE" id="PS50157">
    <property type="entry name" value="ZINC_FINGER_C2H2_2"/>
    <property type="match status" value="4"/>
</dbReference>
<evidence type="ECO:0000256" key="3">
    <source>
        <dbReference type="ARBA" id="ARBA00022771"/>
    </source>
</evidence>
<keyword evidence="2" id="KW-0677">Repeat</keyword>
<dbReference type="VEuPathDB" id="VectorBase:ISCP_007369"/>
<dbReference type="InterPro" id="IPR013087">
    <property type="entry name" value="Znf_C2H2_type"/>
</dbReference>
<dbReference type="VEuPathDB" id="VectorBase:ISCW022425"/>
<dbReference type="SMART" id="SM00355">
    <property type="entry name" value="ZnF_C2H2"/>
    <property type="match status" value="4"/>
</dbReference>
<evidence type="ECO:0000256" key="4">
    <source>
        <dbReference type="ARBA" id="ARBA00022833"/>
    </source>
</evidence>
<dbReference type="EMBL" id="DS914689">
    <property type="protein sequence ID" value="EEC16942.1"/>
    <property type="molecule type" value="Genomic_DNA"/>
</dbReference>
<evidence type="ECO:0000313" key="9">
    <source>
        <dbReference type="EnsemblMetazoa" id="ISCW022425-PA"/>
    </source>
</evidence>
<dbReference type="FunFam" id="3.30.160.60:FF:000557">
    <property type="entry name" value="zinc finger and SCAN domain-containing protein 29"/>
    <property type="match status" value="1"/>
</dbReference>
<dbReference type="GO" id="GO:0006355">
    <property type="term" value="P:regulation of DNA-templated transcription"/>
    <property type="evidence" value="ECO:0007669"/>
    <property type="project" value="UniProtKB-ARBA"/>
</dbReference>
<feature type="domain" description="C2H2-type" evidence="7">
    <location>
        <begin position="140"/>
        <end position="167"/>
    </location>
</feature>
<dbReference type="Gene3D" id="3.30.160.60">
    <property type="entry name" value="Classic Zinc Finger"/>
    <property type="match status" value="3"/>
</dbReference>
<dbReference type="PANTHER" id="PTHR23226:SF371">
    <property type="entry name" value="ZINC FINGER PROTEIN 112-LIKE PROTEIN"/>
    <property type="match status" value="1"/>
</dbReference>
<proteinExistence type="predicted"/>
<dbReference type="InParanoid" id="B7QDM0"/>
<gene>
    <name evidence="8" type="ORF">IscW_ISCW022425</name>
</gene>
<dbReference type="OrthoDB" id="654211at2759"/>
<dbReference type="InterPro" id="IPR036236">
    <property type="entry name" value="Znf_C2H2_sf"/>
</dbReference>
<dbReference type="EMBL" id="ABJB010889101">
    <property type="status" value="NOT_ANNOTATED_CDS"/>
    <property type="molecule type" value="Genomic_DNA"/>
</dbReference>
<feature type="region of interest" description="Disordered" evidence="6">
    <location>
        <begin position="1"/>
        <end position="23"/>
    </location>
</feature>
<feature type="domain" description="C2H2-type" evidence="7">
    <location>
        <begin position="85"/>
        <end position="112"/>
    </location>
</feature>
<sequence length="167" mass="18934">MTVVPKTDTRPFPNKPKETLRSTGGDGCYGDDCGTVSQGHPPDAHPRTPCRWGEARHRCRFCPYSHSQRVHLARHEMKHTGEKPFWCDMCGKAFTRSSYLTVHQRLHTGERPYTCDTCGKSFVGSSSMLAHKKLQACQLYKCRHCSRAFAREETLVVHSLCHNQANS</sequence>
<feature type="domain" description="C2H2-type" evidence="7">
    <location>
        <begin position="57"/>
        <end position="84"/>
    </location>
</feature>
<dbReference type="PROSITE" id="PS00028">
    <property type="entry name" value="ZINC_FINGER_C2H2_1"/>
    <property type="match status" value="2"/>
</dbReference>
<evidence type="ECO:0000259" key="7">
    <source>
        <dbReference type="PROSITE" id="PS50157"/>
    </source>
</evidence>
<evidence type="ECO:0000256" key="2">
    <source>
        <dbReference type="ARBA" id="ARBA00022737"/>
    </source>
</evidence>
<keyword evidence="4" id="KW-0862">Zinc</keyword>
<dbReference type="Proteomes" id="UP000001555">
    <property type="component" value="Unassembled WGS sequence"/>
</dbReference>
<dbReference type="Pfam" id="PF00096">
    <property type="entry name" value="zf-C2H2"/>
    <property type="match status" value="2"/>
</dbReference>
<reference evidence="8 10" key="1">
    <citation type="submission" date="2008-03" db="EMBL/GenBank/DDBJ databases">
        <title>Annotation of Ixodes scapularis.</title>
        <authorList>
            <consortium name="Ixodes scapularis Genome Project Consortium"/>
            <person name="Caler E."/>
            <person name="Hannick L.I."/>
            <person name="Bidwell S."/>
            <person name="Joardar V."/>
            <person name="Thiagarajan M."/>
            <person name="Amedeo P."/>
            <person name="Galinsky K.J."/>
            <person name="Schobel S."/>
            <person name="Inman J."/>
            <person name="Hostetler J."/>
            <person name="Miller J."/>
            <person name="Hammond M."/>
            <person name="Megy K."/>
            <person name="Lawson D."/>
            <person name="Kodira C."/>
            <person name="Sutton G."/>
            <person name="Meyer J."/>
            <person name="Hill C.A."/>
            <person name="Birren B."/>
            <person name="Nene V."/>
            <person name="Collins F."/>
            <person name="Alarcon-Chaidez F."/>
            <person name="Wikel S."/>
            <person name="Strausberg R."/>
        </authorList>
    </citation>
    <scope>NUCLEOTIDE SEQUENCE [LARGE SCALE GENOMIC DNA]</scope>
    <source>
        <strain evidence="10">Wikel</strain>
        <strain evidence="8">Wikel colony</strain>
    </source>
</reference>
<reference evidence="9" key="2">
    <citation type="submission" date="2020-05" db="UniProtKB">
        <authorList>
            <consortium name="EnsemblMetazoa"/>
        </authorList>
    </citation>
    <scope>IDENTIFICATION</scope>
    <source>
        <strain evidence="9">wikel</strain>
    </source>
</reference>
<keyword evidence="3 5" id="KW-0863">Zinc-finger</keyword>
<evidence type="ECO:0000256" key="1">
    <source>
        <dbReference type="ARBA" id="ARBA00022723"/>
    </source>
</evidence>
<dbReference type="GO" id="GO:0008270">
    <property type="term" value="F:zinc ion binding"/>
    <property type="evidence" value="ECO:0007669"/>
    <property type="project" value="UniProtKB-KW"/>
</dbReference>
<dbReference type="FunFam" id="3.30.160.60:FF:002343">
    <property type="entry name" value="Zinc finger protein 33A"/>
    <property type="match status" value="1"/>
</dbReference>
<dbReference type="AlphaFoldDB" id="B7QDM0"/>
<dbReference type="VEuPathDB" id="VectorBase:ISCI022425"/>
<feature type="domain" description="C2H2-type" evidence="7">
    <location>
        <begin position="113"/>
        <end position="136"/>
    </location>
</feature>
<dbReference type="PANTHER" id="PTHR23226">
    <property type="entry name" value="ZINC FINGER AND SCAN DOMAIN-CONTAINING"/>
    <property type="match status" value="1"/>
</dbReference>
<dbReference type="EnsemblMetazoa" id="ISCW022425-RA">
    <property type="protein sequence ID" value="ISCW022425-PA"/>
    <property type="gene ID" value="ISCW022425"/>
</dbReference>
<evidence type="ECO:0000313" key="10">
    <source>
        <dbReference type="Proteomes" id="UP000001555"/>
    </source>
</evidence>
<evidence type="ECO:0000256" key="5">
    <source>
        <dbReference type="PROSITE-ProRule" id="PRU00042"/>
    </source>
</evidence>
<dbReference type="PaxDb" id="6945-B7QDM0"/>
<keyword evidence="1" id="KW-0479">Metal-binding</keyword>
<evidence type="ECO:0000313" key="8">
    <source>
        <dbReference type="EMBL" id="EEC16942.1"/>
    </source>
</evidence>
<keyword evidence="10" id="KW-1185">Reference proteome</keyword>
<dbReference type="STRING" id="6945.B7QDM0"/>
<organism>
    <name type="scientific">Ixodes scapularis</name>
    <name type="common">Black-legged tick</name>
    <name type="synonym">Deer tick</name>
    <dbReference type="NCBI Taxonomy" id="6945"/>
    <lineage>
        <taxon>Eukaryota</taxon>
        <taxon>Metazoa</taxon>
        <taxon>Ecdysozoa</taxon>
        <taxon>Arthropoda</taxon>
        <taxon>Chelicerata</taxon>
        <taxon>Arachnida</taxon>
        <taxon>Acari</taxon>
        <taxon>Parasitiformes</taxon>
        <taxon>Ixodida</taxon>
        <taxon>Ixodoidea</taxon>
        <taxon>Ixodidae</taxon>
        <taxon>Ixodinae</taxon>
        <taxon>Ixodes</taxon>
    </lineage>
</organism>
<evidence type="ECO:0000256" key="6">
    <source>
        <dbReference type="SAM" id="MobiDB-lite"/>
    </source>
</evidence>
<accession>B7QDM0</accession>
<protein>
    <submittedName>
        <fullName evidence="8 9">Zinc finger protein, putative</fullName>
    </submittedName>
</protein>